<dbReference type="SUPFAM" id="SSF52833">
    <property type="entry name" value="Thioredoxin-like"/>
    <property type="match status" value="1"/>
</dbReference>
<dbReference type="RefSeq" id="WP_043985006.1">
    <property type="nucleotide sequence ID" value="NZ_JXST01000006.1"/>
</dbReference>
<dbReference type="Pfam" id="PF00462">
    <property type="entry name" value="Glutaredoxin"/>
    <property type="match status" value="1"/>
</dbReference>
<dbReference type="CDD" id="cd02976">
    <property type="entry name" value="NrdH"/>
    <property type="match status" value="1"/>
</dbReference>
<evidence type="ECO:0000259" key="1">
    <source>
        <dbReference type="Pfam" id="PF00462"/>
    </source>
</evidence>
<proteinExistence type="predicted"/>
<sequence length="79" mass="8522">MVVTVYTKPACPACDATKRRLKKLGIEFHEAQILDGEYAEALAELGITQAPVVCASVDGDEQTWGGYRPDRIDALAGAR</sequence>
<dbReference type="PATRIC" id="fig|280871.6.peg.1330"/>
<dbReference type="AlphaFoldDB" id="A0A0D1LPA9"/>
<dbReference type="Gene3D" id="3.40.30.10">
    <property type="entry name" value="Glutaredoxin"/>
    <property type="match status" value="1"/>
</dbReference>
<dbReference type="OrthoDB" id="4746857at2"/>
<dbReference type="PROSITE" id="PS51354">
    <property type="entry name" value="GLUTAREDOXIN_2"/>
    <property type="match status" value="1"/>
</dbReference>
<feature type="domain" description="Glutaredoxin" evidence="1">
    <location>
        <begin position="3"/>
        <end position="54"/>
    </location>
</feature>
<keyword evidence="3" id="KW-1185">Reference proteome</keyword>
<gene>
    <name evidence="2" type="ORF">TL10_06460</name>
</gene>
<comment type="caution">
    <text evidence="2">The sequence shown here is derived from an EMBL/GenBank/DDBJ whole genome shotgun (WGS) entry which is preliminary data.</text>
</comment>
<organism evidence="2 3">
    <name type="scientific">Mycolicibacterium llatzerense</name>
    <dbReference type="NCBI Taxonomy" id="280871"/>
    <lineage>
        <taxon>Bacteria</taxon>
        <taxon>Bacillati</taxon>
        <taxon>Actinomycetota</taxon>
        <taxon>Actinomycetes</taxon>
        <taxon>Mycobacteriales</taxon>
        <taxon>Mycobacteriaceae</taxon>
        <taxon>Mycolicibacterium</taxon>
    </lineage>
</organism>
<reference evidence="2 3" key="1">
    <citation type="submission" date="2015-01" db="EMBL/GenBank/DDBJ databases">
        <title>Genome sequence of Mycobacterium llatzerense and Mycobacterium immunogenum recovered from brain abscess.</title>
        <authorList>
            <person name="Greninger A.L."/>
            <person name="Langelier C."/>
            <person name="Cunningham G."/>
            <person name="Chiu C.Y."/>
            <person name="Miller S."/>
        </authorList>
    </citation>
    <scope>NUCLEOTIDE SEQUENCE [LARGE SCALE GENOMIC DNA]</scope>
    <source>
        <strain evidence="2 3">CLUC14</strain>
    </source>
</reference>
<dbReference type="STRING" id="280871.TL10_06460"/>
<evidence type="ECO:0000313" key="2">
    <source>
        <dbReference type="EMBL" id="KIU17931.1"/>
    </source>
</evidence>
<dbReference type="InterPro" id="IPR036249">
    <property type="entry name" value="Thioredoxin-like_sf"/>
</dbReference>
<dbReference type="EMBL" id="JXST01000006">
    <property type="protein sequence ID" value="KIU17931.1"/>
    <property type="molecule type" value="Genomic_DNA"/>
</dbReference>
<name>A0A0D1LPA9_9MYCO</name>
<accession>A0A0D1LPA9</accession>
<protein>
    <recommendedName>
        <fullName evidence="1">Glutaredoxin domain-containing protein</fullName>
    </recommendedName>
</protein>
<dbReference type="Proteomes" id="UP000032221">
    <property type="component" value="Unassembled WGS sequence"/>
</dbReference>
<evidence type="ECO:0000313" key="3">
    <source>
        <dbReference type="Proteomes" id="UP000032221"/>
    </source>
</evidence>
<dbReference type="InterPro" id="IPR002109">
    <property type="entry name" value="Glutaredoxin"/>
</dbReference>